<proteinExistence type="predicted"/>
<sequence>MVYVPPSCRASSLPLIFFVLATPNILHTLNRQLQSVLTRPWVLSFMIFNLIFIFLVRFPVHLSPSRRSPTVSSSFPYSHPHPVRRMDRPRWWLSAVLTVAHVPLR</sequence>
<organism evidence="2 3">
    <name type="scientific">Mycena albidolilacea</name>
    <dbReference type="NCBI Taxonomy" id="1033008"/>
    <lineage>
        <taxon>Eukaryota</taxon>
        <taxon>Fungi</taxon>
        <taxon>Dikarya</taxon>
        <taxon>Basidiomycota</taxon>
        <taxon>Agaricomycotina</taxon>
        <taxon>Agaricomycetes</taxon>
        <taxon>Agaricomycetidae</taxon>
        <taxon>Agaricales</taxon>
        <taxon>Marasmiineae</taxon>
        <taxon>Mycenaceae</taxon>
        <taxon>Mycena</taxon>
    </lineage>
</organism>
<comment type="caution">
    <text evidence="2">The sequence shown here is derived from an EMBL/GenBank/DDBJ whole genome shotgun (WGS) entry which is preliminary data.</text>
</comment>
<keyword evidence="1" id="KW-0812">Transmembrane</keyword>
<dbReference type="EMBL" id="JARIHO010000008">
    <property type="protein sequence ID" value="KAJ7357118.1"/>
    <property type="molecule type" value="Genomic_DNA"/>
</dbReference>
<keyword evidence="1" id="KW-1133">Transmembrane helix</keyword>
<protein>
    <submittedName>
        <fullName evidence="2">Uncharacterized protein</fullName>
    </submittedName>
</protein>
<gene>
    <name evidence="2" type="ORF">DFH08DRAFT_851083</name>
</gene>
<reference evidence="2" key="1">
    <citation type="submission" date="2023-03" db="EMBL/GenBank/DDBJ databases">
        <title>Massive genome expansion in bonnet fungi (Mycena s.s.) driven by repeated elements and novel gene families across ecological guilds.</title>
        <authorList>
            <consortium name="Lawrence Berkeley National Laboratory"/>
            <person name="Harder C.B."/>
            <person name="Miyauchi S."/>
            <person name="Viragh M."/>
            <person name="Kuo A."/>
            <person name="Thoen E."/>
            <person name="Andreopoulos B."/>
            <person name="Lu D."/>
            <person name="Skrede I."/>
            <person name="Drula E."/>
            <person name="Henrissat B."/>
            <person name="Morin E."/>
            <person name="Kohler A."/>
            <person name="Barry K."/>
            <person name="LaButti K."/>
            <person name="Morin E."/>
            <person name="Salamov A."/>
            <person name="Lipzen A."/>
            <person name="Mereny Z."/>
            <person name="Hegedus B."/>
            <person name="Baldrian P."/>
            <person name="Stursova M."/>
            <person name="Weitz H."/>
            <person name="Taylor A."/>
            <person name="Grigoriev I.V."/>
            <person name="Nagy L.G."/>
            <person name="Martin F."/>
            <person name="Kauserud H."/>
        </authorList>
    </citation>
    <scope>NUCLEOTIDE SEQUENCE</scope>
    <source>
        <strain evidence="2">CBHHK002</strain>
    </source>
</reference>
<keyword evidence="1" id="KW-0472">Membrane</keyword>
<name>A0AAD7AFE3_9AGAR</name>
<evidence type="ECO:0000313" key="2">
    <source>
        <dbReference type="EMBL" id="KAJ7357118.1"/>
    </source>
</evidence>
<evidence type="ECO:0000256" key="1">
    <source>
        <dbReference type="SAM" id="Phobius"/>
    </source>
</evidence>
<dbReference type="Proteomes" id="UP001218218">
    <property type="component" value="Unassembled WGS sequence"/>
</dbReference>
<feature type="transmembrane region" description="Helical" evidence="1">
    <location>
        <begin position="41"/>
        <end position="60"/>
    </location>
</feature>
<evidence type="ECO:0000313" key="3">
    <source>
        <dbReference type="Proteomes" id="UP001218218"/>
    </source>
</evidence>
<keyword evidence="3" id="KW-1185">Reference proteome</keyword>
<feature type="transmembrane region" description="Helical" evidence="1">
    <location>
        <begin position="12"/>
        <end position="29"/>
    </location>
</feature>
<accession>A0AAD7AFE3</accession>
<dbReference type="AlphaFoldDB" id="A0AAD7AFE3"/>